<evidence type="ECO:0000259" key="2">
    <source>
        <dbReference type="Pfam" id="PF00850"/>
    </source>
</evidence>
<keyword evidence="4" id="KW-1185">Reference proteome</keyword>
<dbReference type="InterPro" id="IPR000286">
    <property type="entry name" value="HDACs"/>
</dbReference>
<dbReference type="PANTHER" id="PTHR10625">
    <property type="entry name" value="HISTONE DEACETYLASE HDAC1-RELATED"/>
    <property type="match status" value="1"/>
</dbReference>
<dbReference type="InterPro" id="IPR023801">
    <property type="entry name" value="His_deacetylse_dom"/>
</dbReference>
<evidence type="ECO:0000313" key="3">
    <source>
        <dbReference type="EMBL" id="QTA90989.1"/>
    </source>
</evidence>
<dbReference type="InterPro" id="IPR037138">
    <property type="entry name" value="His_deacetylse_dom_sf"/>
</dbReference>
<accession>A0A975GRG9</accession>
<feature type="domain" description="Histone deacetylase" evidence="2">
    <location>
        <begin position="172"/>
        <end position="244"/>
    </location>
</feature>
<reference evidence="3" key="1">
    <citation type="journal article" date="2021" name="Microb. Physiol.">
        <title>Proteogenomic Insights into the Physiology of Marine, Sulfate-Reducing, Filamentous Desulfonema limicola and Desulfonema magnum.</title>
        <authorList>
            <person name="Schnaars V."/>
            <person name="Wohlbrand L."/>
            <person name="Scheve S."/>
            <person name="Hinrichs C."/>
            <person name="Reinhardt R."/>
            <person name="Rabus R."/>
        </authorList>
    </citation>
    <scope>NUCLEOTIDE SEQUENCE</scope>
    <source>
        <strain evidence="3">4be13</strain>
    </source>
</reference>
<gene>
    <name evidence="3" type="ORF">dnm_070530</name>
</gene>
<evidence type="ECO:0000313" key="4">
    <source>
        <dbReference type="Proteomes" id="UP000663722"/>
    </source>
</evidence>
<dbReference type="GO" id="GO:0004407">
    <property type="term" value="F:histone deacetylase activity"/>
    <property type="evidence" value="ECO:0007669"/>
    <property type="project" value="TreeGrafter"/>
</dbReference>
<evidence type="ECO:0000256" key="1">
    <source>
        <dbReference type="ARBA" id="ARBA00005947"/>
    </source>
</evidence>
<dbReference type="Proteomes" id="UP000663722">
    <property type="component" value="Chromosome"/>
</dbReference>
<organism evidence="3 4">
    <name type="scientific">Desulfonema magnum</name>
    <dbReference type="NCBI Taxonomy" id="45655"/>
    <lineage>
        <taxon>Bacteria</taxon>
        <taxon>Pseudomonadati</taxon>
        <taxon>Thermodesulfobacteriota</taxon>
        <taxon>Desulfobacteria</taxon>
        <taxon>Desulfobacterales</taxon>
        <taxon>Desulfococcaceae</taxon>
        <taxon>Desulfonema</taxon>
    </lineage>
</organism>
<proteinExistence type="inferred from homology"/>
<dbReference type="SUPFAM" id="SSF52768">
    <property type="entry name" value="Arginase/deacetylase"/>
    <property type="match status" value="1"/>
</dbReference>
<dbReference type="RefSeq" id="WP_207678949.1">
    <property type="nucleotide sequence ID" value="NZ_CP061800.1"/>
</dbReference>
<dbReference type="GO" id="GO:0040029">
    <property type="term" value="P:epigenetic regulation of gene expression"/>
    <property type="evidence" value="ECO:0007669"/>
    <property type="project" value="TreeGrafter"/>
</dbReference>
<dbReference type="Gene3D" id="3.40.800.20">
    <property type="entry name" value="Histone deacetylase domain"/>
    <property type="match status" value="2"/>
</dbReference>
<name>A0A975GRG9_9BACT</name>
<dbReference type="InterPro" id="IPR023696">
    <property type="entry name" value="Ureohydrolase_dom_sf"/>
</dbReference>
<dbReference type="EMBL" id="CP061800">
    <property type="protein sequence ID" value="QTA90989.1"/>
    <property type="molecule type" value="Genomic_DNA"/>
</dbReference>
<protein>
    <submittedName>
        <fullName evidence="3">Histone deacetylase family protein</fullName>
    </submittedName>
</protein>
<dbReference type="Pfam" id="PF00850">
    <property type="entry name" value="Hist_deacetyl"/>
    <property type="match status" value="2"/>
</dbReference>
<dbReference type="PANTHER" id="PTHR10625:SF10">
    <property type="entry name" value="HISTONE DEACETYLASE HDAC1"/>
    <property type="match status" value="1"/>
</dbReference>
<dbReference type="KEGG" id="dmm:dnm_070530"/>
<sequence>MKVIFHEDFYQVYTSDPASVEGRMEAVVKVIQPHTEFVTAVPASDEDIAAVHTEHHMDRVRRDGLYDISALAAGGAIQAATAGLTEPCFGLIRPPGHHASSNSCWGFCYFNNMAIALEALRRKNKIQTAYVLDIDLHYGDGNVNILGRKDYVTVHNVEAHRRDDYMDEVTREMEHCHADIIGISAGFDNHEEDWGGLLTTEDYLEIGLRVREAARQCDGGCFAILEGGYNHKVLGHNVLALVRGLSGSGLL</sequence>
<dbReference type="AlphaFoldDB" id="A0A975GRG9"/>
<dbReference type="PRINTS" id="PR01270">
    <property type="entry name" value="HDASUPER"/>
</dbReference>
<feature type="domain" description="Histone deacetylase" evidence="2">
    <location>
        <begin position="64"/>
        <end position="161"/>
    </location>
</feature>
<comment type="similarity">
    <text evidence="1">Belongs to the histone deacetylase family.</text>
</comment>